<evidence type="ECO:0000313" key="3">
    <source>
        <dbReference type="Proteomes" id="UP000318437"/>
    </source>
</evidence>
<evidence type="ECO:0000313" key="2">
    <source>
        <dbReference type="EMBL" id="TWU22628.1"/>
    </source>
</evidence>
<name>A0A5C6CED5_9BACT</name>
<dbReference type="Proteomes" id="UP000318437">
    <property type="component" value="Unassembled WGS sequence"/>
</dbReference>
<keyword evidence="3" id="KW-1185">Reference proteome</keyword>
<keyword evidence="1" id="KW-0472">Membrane</keyword>
<dbReference type="OrthoDB" id="1174951at2"/>
<feature type="transmembrane region" description="Helical" evidence="1">
    <location>
        <begin position="49"/>
        <end position="67"/>
    </location>
</feature>
<keyword evidence="1" id="KW-0812">Transmembrane</keyword>
<comment type="caution">
    <text evidence="2">The sequence shown here is derived from an EMBL/GenBank/DDBJ whole genome shotgun (WGS) entry which is preliminary data.</text>
</comment>
<evidence type="ECO:0000256" key="1">
    <source>
        <dbReference type="SAM" id="Phobius"/>
    </source>
</evidence>
<dbReference type="EMBL" id="SJPS01000007">
    <property type="protein sequence ID" value="TWU22628.1"/>
    <property type="molecule type" value="Genomic_DNA"/>
</dbReference>
<accession>A0A5C6CED5</accession>
<dbReference type="RefSeq" id="WP_146452391.1">
    <property type="nucleotide sequence ID" value="NZ_SJPS01000007.1"/>
</dbReference>
<protein>
    <submittedName>
        <fullName evidence="2">Uncharacterized protein</fullName>
    </submittedName>
</protein>
<sequence length="90" mass="10091">MVFCVAAGLMLRVGWVFLPGHIGAYYVSEDFSKVREQFYLWIWMCRVRICGMVITAITLLAVAAILAEESLPDCDLARGWRSDGGGDWES</sequence>
<reference evidence="2 3" key="1">
    <citation type="submission" date="2019-02" db="EMBL/GenBank/DDBJ databases">
        <title>Deep-cultivation of Planctomycetes and their phenomic and genomic characterization uncovers novel biology.</title>
        <authorList>
            <person name="Wiegand S."/>
            <person name="Jogler M."/>
            <person name="Boedeker C."/>
            <person name="Pinto D."/>
            <person name="Vollmers J."/>
            <person name="Rivas-Marin E."/>
            <person name="Kohn T."/>
            <person name="Peeters S.H."/>
            <person name="Heuer A."/>
            <person name="Rast P."/>
            <person name="Oberbeckmann S."/>
            <person name="Bunk B."/>
            <person name="Jeske O."/>
            <person name="Meyerdierks A."/>
            <person name="Storesund J.E."/>
            <person name="Kallscheuer N."/>
            <person name="Luecker S."/>
            <person name="Lage O.M."/>
            <person name="Pohl T."/>
            <person name="Merkel B.J."/>
            <person name="Hornburger P."/>
            <person name="Mueller R.-W."/>
            <person name="Bruemmer F."/>
            <person name="Labrenz M."/>
            <person name="Spormann A.M."/>
            <person name="Op Den Camp H."/>
            <person name="Overmann J."/>
            <person name="Amann R."/>
            <person name="Jetten M.S.M."/>
            <person name="Mascher T."/>
            <person name="Medema M.H."/>
            <person name="Devos D.P."/>
            <person name="Kaster A.-K."/>
            <person name="Ovreas L."/>
            <person name="Rohde M."/>
            <person name="Galperin M.Y."/>
            <person name="Jogler C."/>
        </authorList>
    </citation>
    <scope>NUCLEOTIDE SEQUENCE [LARGE SCALE GENOMIC DNA]</scope>
    <source>
        <strain evidence="2 3">Pla144</strain>
    </source>
</reference>
<feature type="transmembrane region" description="Helical" evidence="1">
    <location>
        <begin position="6"/>
        <end position="28"/>
    </location>
</feature>
<dbReference type="AlphaFoldDB" id="A0A5C6CED5"/>
<organism evidence="2 3">
    <name type="scientific">Bythopirellula polymerisocia</name>
    <dbReference type="NCBI Taxonomy" id="2528003"/>
    <lineage>
        <taxon>Bacteria</taxon>
        <taxon>Pseudomonadati</taxon>
        <taxon>Planctomycetota</taxon>
        <taxon>Planctomycetia</taxon>
        <taxon>Pirellulales</taxon>
        <taxon>Lacipirellulaceae</taxon>
        <taxon>Bythopirellula</taxon>
    </lineage>
</organism>
<keyword evidence="1" id="KW-1133">Transmembrane helix</keyword>
<proteinExistence type="predicted"/>
<gene>
    <name evidence="2" type="ORF">Pla144_40880</name>
</gene>